<accession>A0A9D4K699</accession>
<keyword evidence="2" id="KW-1185">Reference proteome</keyword>
<proteinExistence type="predicted"/>
<comment type="caution">
    <text evidence="1">The sequence shown here is derived from an EMBL/GenBank/DDBJ whole genome shotgun (WGS) entry which is preliminary data.</text>
</comment>
<evidence type="ECO:0000313" key="2">
    <source>
        <dbReference type="Proteomes" id="UP000828390"/>
    </source>
</evidence>
<dbReference type="Proteomes" id="UP000828390">
    <property type="component" value="Unassembled WGS sequence"/>
</dbReference>
<reference evidence="1" key="1">
    <citation type="journal article" date="2019" name="bioRxiv">
        <title>The Genome of the Zebra Mussel, Dreissena polymorpha: A Resource for Invasive Species Research.</title>
        <authorList>
            <person name="McCartney M.A."/>
            <person name="Auch B."/>
            <person name="Kono T."/>
            <person name="Mallez S."/>
            <person name="Zhang Y."/>
            <person name="Obille A."/>
            <person name="Becker A."/>
            <person name="Abrahante J.E."/>
            <person name="Garbe J."/>
            <person name="Badalamenti J.P."/>
            <person name="Herman A."/>
            <person name="Mangelson H."/>
            <person name="Liachko I."/>
            <person name="Sullivan S."/>
            <person name="Sone E.D."/>
            <person name="Koren S."/>
            <person name="Silverstein K.A.T."/>
            <person name="Beckman K.B."/>
            <person name="Gohl D.M."/>
        </authorList>
    </citation>
    <scope>NUCLEOTIDE SEQUENCE</scope>
    <source>
        <strain evidence="1">Duluth1</strain>
        <tissue evidence="1">Whole animal</tissue>
    </source>
</reference>
<dbReference type="EMBL" id="JAIWYP010000004">
    <property type="protein sequence ID" value="KAH3833811.1"/>
    <property type="molecule type" value="Genomic_DNA"/>
</dbReference>
<gene>
    <name evidence="1" type="ORF">DPMN_107127</name>
</gene>
<name>A0A9D4K699_DREPO</name>
<reference evidence="1" key="2">
    <citation type="submission" date="2020-11" db="EMBL/GenBank/DDBJ databases">
        <authorList>
            <person name="McCartney M.A."/>
            <person name="Auch B."/>
            <person name="Kono T."/>
            <person name="Mallez S."/>
            <person name="Becker A."/>
            <person name="Gohl D.M."/>
            <person name="Silverstein K.A.T."/>
            <person name="Koren S."/>
            <person name="Bechman K.B."/>
            <person name="Herman A."/>
            <person name="Abrahante J.E."/>
            <person name="Garbe J."/>
        </authorList>
    </citation>
    <scope>NUCLEOTIDE SEQUENCE</scope>
    <source>
        <strain evidence="1">Duluth1</strain>
        <tissue evidence="1">Whole animal</tissue>
    </source>
</reference>
<protein>
    <submittedName>
        <fullName evidence="1">Uncharacterized protein</fullName>
    </submittedName>
</protein>
<evidence type="ECO:0000313" key="1">
    <source>
        <dbReference type="EMBL" id="KAH3833811.1"/>
    </source>
</evidence>
<sequence length="145" mass="16514">MFCAAQDIIGTNVLTMITSPPPCGHVFQQTGTIFELIQDIIKTNVLTKFHDDLTINVTFRVLTMLTRKNAPPLTAMYLNRPEPFLNSSKISFDQLFWPINVTWRVLASFDYSHIGKTALHPSGHFKIVQDIIGTNLLNFFMKSRQ</sequence>
<organism evidence="1 2">
    <name type="scientific">Dreissena polymorpha</name>
    <name type="common">Zebra mussel</name>
    <name type="synonym">Mytilus polymorpha</name>
    <dbReference type="NCBI Taxonomy" id="45954"/>
    <lineage>
        <taxon>Eukaryota</taxon>
        <taxon>Metazoa</taxon>
        <taxon>Spiralia</taxon>
        <taxon>Lophotrochozoa</taxon>
        <taxon>Mollusca</taxon>
        <taxon>Bivalvia</taxon>
        <taxon>Autobranchia</taxon>
        <taxon>Heteroconchia</taxon>
        <taxon>Euheterodonta</taxon>
        <taxon>Imparidentia</taxon>
        <taxon>Neoheterodontei</taxon>
        <taxon>Myida</taxon>
        <taxon>Dreissenoidea</taxon>
        <taxon>Dreissenidae</taxon>
        <taxon>Dreissena</taxon>
    </lineage>
</organism>
<dbReference type="AlphaFoldDB" id="A0A9D4K699"/>